<dbReference type="Gene3D" id="2.40.10.220">
    <property type="entry name" value="predicted glycosyltransferase like domains"/>
    <property type="match status" value="1"/>
</dbReference>
<proteinExistence type="predicted"/>
<dbReference type="OrthoDB" id="7356068at2"/>
<reference evidence="1 2" key="1">
    <citation type="submission" date="2017-07" db="EMBL/GenBank/DDBJ databases">
        <title>Elstera cyanobacteriorum sp. nov., a novel bacterium isolated from cyanobacterial aggregates in a eutrophic lake.</title>
        <authorList>
            <person name="Cai H."/>
        </authorList>
    </citation>
    <scope>NUCLEOTIDE SEQUENCE [LARGE SCALE GENOMIC DNA]</scope>
    <source>
        <strain evidence="1 2">TH019</strain>
    </source>
</reference>
<evidence type="ECO:0008006" key="3">
    <source>
        <dbReference type="Google" id="ProtNLM"/>
    </source>
</evidence>
<keyword evidence="2" id="KW-1185">Reference proteome</keyword>
<evidence type="ECO:0000313" key="1">
    <source>
        <dbReference type="EMBL" id="OYQ19791.1"/>
    </source>
</evidence>
<sequence length="265" mass="30111">MYSDKDREIQRKMMEGKIQRIDIDVDRARIAAATGRVAEVERIVRNVRGQLQDKMIPREYFIKVTEAVKSISLDANVKLVDLSLEQAREFALQRLEGKKQDAVKVAKEHLLKAMELGATQGFKDLVLKKIDLISMTGGHRQEGPTKAKPAEAMPKIANVAKGEKRNYTRFEEPKLQVKIAEKVFTTIDWSIGGLLIADYDGEMDQGAETQVNFNQVGGERSYSATIRVVRRDSKKKTLAVRFTRSTMDALEFFRNLMKQHAQRAL</sequence>
<name>A0A255XSC7_9PROT</name>
<evidence type="ECO:0000313" key="2">
    <source>
        <dbReference type="Proteomes" id="UP000216361"/>
    </source>
</evidence>
<dbReference type="EMBL" id="NOXS01000030">
    <property type="protein sequence ID" value="OYQ19791.1"/>
    <property type="molecule type" value="Genomic_DNA"/>
</dbReference>
<comment type="caution">
    <text evidence="1">The sequence shown here is derived from an EMBL/GenBank/DDBJ whole genome shotgun (WGS) entry which is preliminary data.</text>
</comment>
<accession>A0A255XSC7</accession>
<organism evidence="1 2">
    <name type="scientific">Elstera cyanobacteriorum</name>
    <dbReference type="NCBI Taxonomy" id="2022747"/>
    <lineage>
        <taxon>Bacteria</taxon>
        <taxon>Pseudomonadati</taxon>
        <taxon>Pseudomonadota</taxon>
        <taxon>Alphaproteobacteria</taxon>
        <taxon>Rhodospirillales</taxon>
        <taxon>Rhodospirillaceae</taxon>
        <taxon>Elstera</taxon>
    </lineage>
</organism>
<gene>
    <name evidence="1" type="ORF">CHR90_06625</name>
</gene>
<dbReference type="AlphaFoldDB" id="A0A255XSC7"/>
<dbReference type="RefSeq" id="WP_094408210.1">
    <property type="nucleotide sequence ID" value="NZ_BMJZ01000006.1"/>
</dbReference>
<dbReference type="Proteomes" id="UP000216361">
    <property type="component" value="Unassembled WGS sequence"/>
</dbReference>
<protein>
    <recommendedName>
        <fullName evidence="3">PilZ domain-containing protein</fullName>
    </recommendedName>
</protein>